<dbReference type="SUPFAM" id="SSF57850">
    <property type="entry name" value="RING/U-box"/>
    <property type="match status" value="1"/>
</dbReference>
<feature type="region of interest" description="Disordered" evidence="2">
    <location>
        <begin position="1207"/>
        <end position="1234"/>
    </location>
</feature>
<dbReference type="KEGG" id="ccp:CHC_T00005121001"/>
<dbReference type="GO" id="GO:0008270">
    <property type="term" value="F:zinc ion binding"/>
    <property type="evidence" value="ECO:0007669"/>
    <property type="project" value="UniProtKB-KW"/>
</dbReference>
<evidence type="ECO:0000256" key="2">
    <source>
        <dbReference type="SAM" id="MobiDB-lite"/>
    </source>
</evidence>
<feature type="region of interest" description="Disordered" evidence="2">
    <location>
        <begin position="209"/>
        <end position="262"/>
    </location>
</feature>
<dbReference type="RefSeq" id="XP_005716980.1">
    <property type="nucleotide sequence ID" value="XM_005716923.1"/>
</dbReference>
<organism evidence="4 5">
    <name type="scientific">Chondrus crispus</name>
    <name type="common">Carrageen Irish moss</name>
    <name type="synonym">Polymorpha crispa</name>
    <dbReference type="NCBI Taxonomy" id="2769"/>
    <lineage>
        <taxon>Eukaryota</taxon>
        <taxon>Rhodophyta</taxon>
        <taxon>Florideophyceae</taxon>
        <taxon>Rhodymeniophycidae</taxon>
        <taxon>Gigartinales</taxon>
        <taxon>Gigartinaceae</taxon>
        <taxon>Chondrus</taxon>
    </lineage>
</organism>
<dbReference type="InterPro" id="IPR011990">
    <property type="entry name" value="TPR-like_helical_dom_sf"/>
</dbReference>
<dbReference type="Pfam" id="PF13920">
    <property type="entry name" value="zf-C3HC4_3"/>
    <property type="match status" value="1"/>
</dbReference>
<feature type="compositionally biased region" description="Polar residues" evidence="2">
    <location>
        <begin position="1377"/>
        <end position="1391"/>
    </location>
</feature>
<dbReference type="OrthoDB" id="7237699at2759"/>
<reference evidence="5" key="1">
    <citation type="journal article" date="2013" name="Proc. Natl. Acad. Sci. U.S.A.">
        <title>Genome structure and metabolic features in the red seaweed Chondrus crispus shed light on evolution of the Archaeplastida.</title>
        <authorList>
            <person name="Collen J."/>
            <person name="Porcel B."/>
            <person name="Carre W."/>
            <person name="Ball S.G."/>
            <person name="Chaparro C."/>
            <person name="Tonon T."/>
            <person name="Barbeyron T."/>
            <person name="Michel G."/>
            <person name="Noel B."/>
            <person name="Valentin K."/>
            <person name="Elias M."/>
            <person name="Artiguenave F."/>
            <person name="Arun A."/>
            <person name="Aury J.M."/>
            <person name="Barbosa-Neto J.F."/>
            <person name="Bothwell J.H."/>
            <person name="Bouget F.Y."/>
            <person name="Brillet L."/>
            <person name="Cabello-Hurtado F."/>
            <person name="Capella-Gutierrez S."/>
            <person name="Charrier B."/>
            <person name="Cladiere L."/>
            <person name="Cock J.M."/>
            <person name="Coelho S.M."/>
            <person name="Colleoni C."/>
            <person name="Czjzek M."/>
            <person name="Da Silva C."/>
            <person name="Delage L."/>
            <person name="Denoeud F."/>
            <person name="Deschamps P."/>
            <person name="Dittami S.M."/>
            <person name="Gabaldon T."/>
            <person name="Gachon C.M."/>
            <person name="Groisillier A."/>
            <person name="Herve C."/>
            <person name="Jabbari K."/>
            <person name="Katinka M."/>
            <person name="Kloareg B."/>
            <person name="Kowalczyk N."/>
            <person name="Labadie K."/>
            <person name="Leblanc C."/>
            <person name="Lopez P.J."/>
            <person name="McLachlan D.H."/>
            <person name="Meslet-Cladiere L."/>
            <person name="Moustafa A."/>
            <person name="Nehr Z."/>
            <person name="Nyvall Collen P."/>
            <person name="Panaud O."/>
            <person name="Partensky F."/>
            <person name="Poulain J."/>
            <person name="Rensing S.A."/>
            <person name="Rousvoal S."/>
            <person name="Samson G."/>
            <person name="Symeonidi A."/>
            <person name="Weissenbach J."/>
            <person name="Zambounis A."/>
            <person name="Wincker P."/>
            <person name="Boyen C."/>
        </authorList>
    </citation>
    <scope>NUCLEOTIDE SEQUENCE [LARGE SCALE GENOMIC DNA]</scope>
    <source>
        <strain evidence="5">cv. Stackhouse</strain>
    </source>
</reference>
<dbReference type="InterPro" id="IPR036236">
    <property type="entry name" value="Znf_C2H2_sf"/>
</dbReference>
<dbReference type="SUPFAM" id="SSF57667">
    <property type="entry name" value="beta-beta-alpha zinc fingers"/>
    <property type="match status" value="1"/>
</dbReference>
<dbReference type="Gene3D" id="3.30.40.10">
    <property type="entry name" value="Zinc/RING finger domain, C3HC4 (zinc finger)"/>
    <property type="match status" value="1"/>
</dbReference>
<dbReference type="EMBL" id="HG001818">
    <property type="protein sequence ID" value="CDF37161.1"/>
    <property type="molecule type" value="Genomic_DNA"/>
</dbReference>
<dbReference type="SUPFAM" id="SSF48452">
    <property type="entry name" value="TPR-like"/>
    <property type="match status" value="1"/>
</dbReference>
<feature type="compositionally biased region" description="Acidic residues" evidence="2">
    <location>
        <begin position="343"/>
        <end position="359"/>
    </location>
</feature>
<sequence length="1484" mass="163981">MPPSSGRPTHRRASMGTVRREALKSLFARAERHNVGISRAVRADLELQAKSLFDYATNSPEATQFAAHLKSIAVRLLRQRRYREANARFGLASRFNPGDPTLISNRATCMYNLAKYPKCIDMCLDCLNAFPKLGMENPKLYCKILIRMGRANIELDNFEEASSARDVLTSMRKSLADNFGSEIPQEEFSALIDPFERHLNAKLSCSTKARKAGSSSSGGVSTMKDDKDEYGGDGESSDEDSGGGDSERSDDDSEGEDGNLDGFVKIEDLCPHLHRHGNGPCDHQFSDRPTVSSVSPFEGDGGQYSEPDLANSHSSGDGSISSLASSERDENVATTDSNMPDLVSEEDGGSDSEGSDGDFDGPVPFDSSVKSSRNLQTADGRPQRTRKSLKPAQGSAKKRQFPAHPKATVEVSSELSSKQGVGRANGAAIASATASMLSPTNFQPWFVKPRTRTPPPADCLKSPFSPSVIAAHAKLPFKVPTLPPEVAARELRGKVSDECYESDDERGPRSAGLLPERRDEHRSILNQESNAKGNGSNHSMILRAMLKEVMGKTFRTNRSVDFTRIFGNHVAAASSSKRKKKICDKRCASCFARKMWNLRFVSTDLDVAKGALNDIETDSRRERRTFLARDLWQGTGYYASGYEMAFDVPALVHGVVYLCHLQSEVYWRGDKVAFARDIQYNFISSLERIYRSFPNIDFLFMLFIMIRDTLNLFGLFPDPFHHGDKGRSFQFSKSASVVAQKSLSLKPGESENDLDICDTLLASRTEDVNRNLFNWSRLGHVTKEEEWIYHILLRDISHLMTRLMKPALNPPMYLEQGESFSDAFERACGERSGNEKYWRCRIVTIVDRTRHRMIERTAHDISHAGNIAKGTHLISHAITGRPRQPRLFLKRAQVRSEQAMWKESLSDIDKGLALCERGNIFVSEEWRCNPPEVCCKIELLTAQCDIFLQQAIRKTNRGADYTEFLKKAVVSLQEAMACKPVDKKKVRFLEERLDAVTFVIRETTDLAPSLLLPPTLFGSNEAGPSGNTTNIEGAKHTEVVSPEEELLVGSGNSINTNRRKSSARRKKRKTKSAQKRATPEPPPTPANPENVSSSSDEDGGPALAGNPYAALLGEEHIPASVEPKAPTSAPTARSLLQREGGHNSSRQGGQRPSPSSAYTRVKQTSGGGSSSTPESSSRLDCVLCGLRFHSQSESDSHMRGRRHRTAVAHSRAAGQTAAEWRSRVTTRSPPSPRVPVLQARVPVLQARQPATDTERRHTNRQVTGPTREEALGEVERAVALLGGEARPCDIISRLRFSDWNIPDATTYLDRNFGGLLRLCLQGTNMFEIRAGTESRPVLAWIDPSERRSDRLEVNSNADSASRLRGTSREIARGSSVGRKSTQASSESSDLTNMLRDQLRVSNRKQRKGEAYGEGEARSGEGAEADGGLGECGICLDNVPDIRLIPCGHQWCTPCIAENIINRRREECPVCKQVVQRTELLGEVD</sequence>
<gene>
    <name evidence="4" type="ORF">CHC_T00005121001</name>
</gene>
<evidence type="ECO:0000313" key="5">
    <source>
        <dbReference type="Proteomes" id="UP000012073"/>
    </source>
</evidence>
<keyword evidence="1" id="KW-0863">Zinc-finger</keyword>
<accession>R7QI65</accession>
<evidence type="ECO:0000313" key="4">
    <source>
        <dbReference type="EMBL" id="CDF37161.1"/>
    </source>
</evidence>
<feature type="compositionally biased region" description="Low complexity" evidence="2">
    <location>
        <begin position="312"/>
        <end position="325"/>
    </location>
</feature>
<dbReference type="InterPro" id="IPR013083">
    <property type="entry name" value="Znf_RING/FYVE/PHD"/>
</dbReference>
<dbReference type="CDD" id="cd16449">
    <property type="entry name" value="RING-HC"/>
    <property type="match status" value="1"/>
</dbReference>
<dbReference type="Gene3D" id="1.25.40.10">
    <property type="entry name" value="Tetratricopeptide repeat domain"/>
    <property type="match status" value="1"/>
</dbReference>
<name>R7QI65_CHOCR</name>
<keyword evidence="5" id="KW-1185">Reference proteome</keyword>
<dbReference type="Gramene" id="CDF37161">
    <property type="protein sequence ID" value="CDF37161"/>
    <property type="gene ID" value="CHC_T00005121001"/>
</dbReference>
<keyword evidence="1" id="KW-0862">Zinc</keyword>
<feature type="compositionally biased region" description="Polar residues" evidence="2">
    <location>
        <begin position="1142"/>
        <end position="1164"/>
    </location>
</feature>
<dbReference type="InterPro" id="IPR001841">
    <property type="entry name" value="Znf_RING"/>
</dbReference>
<dbReference type="Proteomes" id="UP000012073">
    <property type="component" value="Unassembled WGS sequence"/>
</dbReference>
<evidence type="ECO:0000259" key="3">
    <source>
        <dbReference type="PROSITE" id="PS50089"/>
    </source>
</evidence>
<feature type="compositionally biased region" description="Basic and acidic residues" evidence="2">
    <location>
        <begin position="1407"/>
        <end position="1420"/>
    </location>
</feature>
<protein>
    <recommendedName>
        <fullName evidence="3">RING-type domain-containing protein</fullName>
    </recommendedName>
</protein>
<dbReference type="GeneID" id="17324684"/>
<dbReference type="STRING" id="2769.R7QI65"/>
<dbReference type="InterPro" id="IPR013087">
    <property type="entry name" value="Znf_C2H2_type"/>
</dbReference>
<proteinExistence type="predicted"/>
<dbReference type="SMART" id="SM00184">
    <property type="entry name" value="RING"/>
    <property type="match status" value="1"/>
</dbReference>
<feature type="compositionally biased region" description="Acidic residues" evidence="2">
    <location>
        <begin position="231"/>
        <end position="259"/>
    </location>
</feature>
<feature type="compositionally biased region" description="Basic residues" evidence="2">
    <location>
        <begin position="1057"/>
        <end position="1074"/>
    </location>
</feature>
<feature type="compositionally biased region" description="Polar residues" evidence="2">
    <location>
        <begin position="368"/>
        <end position="377"/>
    </location>
</feature>
<feature type="region of interest" description="Disordered" evidence="2">
    <location>
        <begin position="1018"/>
        <end position="1106"/>
    </location>
</feature>
<feature type="domain" description="RING-type" evidence="3">
    <location>
        <begin position="1431"/>
        <end position="1471"/>
    </location>
</feature>
<feature type="region of interest" description="Disordered" evidence="2">
    <location>
        <begin position="281"/>
        <end position="415"/>
    </location>
</feature>
<feature type="region of interest" description="Disordered" evidence="2">
    <location>
        <begin position="497"/>
        <end position="517"/>
    </location>
</feature>
<dbReference type="GO" id="GO:0005737">
    <property type="term" value="C:cytoplasm"/>
    <property type="evidence" value="ECO:0007669"/>
    <property type="project" value="UniProtKB-ARBA"/>
</dbReference>
<evidence type="ECO:0000256" key="1">
    <source>
        <dbReference type="PROSITE-ProRule" id="PRU00175"/>
    </source>
</evidence>
<feature type="region of interest" description="Disordered" evidence="2">
    <location>
        <begin position="1348"/>
        <end position="1423"/>
    </location>
</feature>
<dbReference type="PROSITE" id="PS50089">
    <property type="entry name" value="ZF_RING_2"/>
    <property type="match status" value="1"/>
</dbReference>
<dbReference type="PROSITE" id="PS00028">
    <property type="entry name" value="ZINC_FINGER_C2H2_1"/>
    <property type="match status" value="1"/>
</dbReference>
<keyword evidence="1" id="KW-0479">Metal-binding</keyword>
<feature type="region of interest" description="Disordered" evidence="2">
    <location>
        <begin position="1121"/>
        <end position="1177"/>
    </location>
</feature>